<sequence>MRLRILADGDEEALVDLRSWLSADPGAARLPVATVTGRGPTMGVLEALDIVLGNAVDVADFVLAYVAWRSVRQDERPAPADGEAGGQRLVHGDSTVDIGHLTPAELGDLLRRLNDSGTAGADE</sequence>
<keyword evidence="2" id="KW-1185">Reference proteome</keyword>
<dbReference type="Pfam" id="PF19953">
    <property type="entry name" value="EACC1"/>
    <property type="match status" value="1"/>
</dbReference>
<evidence type="ECO:0000313" key="1">
    <source>
        <dbReference type="EMBL" id="MBL1106537.1"/>
    </source>
</evidence>
<name>A0ABS1P394_9ACTN</name>
<dbReference type="EMBL" id="JAERRH010000006">
    <property type="protein sequence ID" value="MBL1106537.1"/>
    <property type="molecule type" value="Genomic_DNA"/>
</dbReference>
<dbReference type="InterPro" id="IPR045428">
    <property type="entry name" value="EACC1"/>
</dbReference>
<evidence type="ECO:0000313" key="2">
    <source>
        <dbReference type="Proteomes" id="UP000621386"/>
    </source>
</evidence>
<proteinExistence type="predicted"/>
<reference evidence="1 2" key="1">
    <citation type="submission" date="2021-01" db="EMBL/GenBank/DDBJ databases">
        <title>WGS of actinomycetes isolated from Thailand.</title>
        <authorList>
            <person name="Thawai C."/>
        </authorList>
    </citation>
    <scope>NUCLEOTIDE SEQUENCE [LARGE SCALE GENOMIC DNA]</scope>
    <source>
        <strain evidence="1 2">CH5-8</strain>
    </source>
</reference>
<accession>A0ABS1P394</accession>
<comment type="caution">
    <text evidence="1">The sequence shown here is derived from an EMBL/GenBank/DDBJ whole genome shotgun (WGS) entry which is preliminary data.</text>
</comment>
<organism evidence="1 2">
    <name type="scientific">Streptomyces musisoli</name>
    <dbReference type="NCBI Taxonomy" id="2802280"/>
    <lineage>
        <taxon>Bacteria</taxon>
        <taxon>Bacillati</taxon>
        <taxon>Actinomycetota</taxon>
        <taxon>Actinomycetes</taxon>
        <taxon>Kitasatosporales</taxon>
        <taxon>Streptomycetaceae</taxon>
        <taxon>Streptomyces</taxon>
    </lineage>
</organism>
<protein>
    <submittedName>
        <fullName evidence="1">Uncharacterized protein</fullName>
    </submittedName>
</protein>
<dbReference type="Proteomes" id="UP000621386">
    <property type="component" value="Unassembled WGS sequence"/>
</dbReference>
<gene>
    <name evidence="1" type="ORF">JK361_18345</name>
</gene>
<dbReference type="RefSeq" id="WP_201819166.1">
    <property type="nucleotide sequence ID" value="NZ_JAERRH010000006.1"/>
</dbReference>